<dbReference type="AlphaFoldDB" id="A0A1H8DN49"/>
<dbReference type="EMBL" id="FOCM01000002">
    <property type="protein sequence ID" value="SEN08616.1"/>
    <property type="molecule type" value="Genomic_DNA"/>
</dbReference>
<name>A0A1H8DN49_9RHOB</name>
<accession>A0A1H8DN49</accession>
<feature type="domain" description="Co-chaperone DjlA N-terminal" evidence="1">
    <location>
        <begin position="37"/>
        <end position="153"/>
    </location>
</feature>
<protein>
    <submittedName>
        <fullName evidence="2">Uncharacterized conserved protein, tellurite resistance protein B (TerB) family</fullName>
    </submittedName>
</protein>
<reference evidence="3" key="1">
    <citation type="submission" date="2016-10" db="EMBL/GenBank/DDBJ databases">
        <authorList>
            <person name="Varghese N."/>
            <person name="Submissions S."/>
        </authorList>
    </citation>
    <scope>NUCLEOTIDE SEQUENCE [LARGE SCALE GENOMIC DNA]</scope>
    <source>
        <strain evidence="3">DSM 26893</strain>
    </source>
</reference>
<dbReference type="Pfam" id="PF05099">
    <property type="entry name" value="TerB"/>
    <property type="match status" value="1"/>
</dbReference>
<proteinExistence type="predicted"/>
<keyword evidence="3" id="KW-1185">Reference proteome</keyword>
<evidence type="ECO:0000313" key="2">
    <source>
        <dbReference type="EMBL" id="SEN08616.1"/>
    </source>
</evidence>
<dbReference type="InterPro" id="IPR007791">
    <property type="entry name" value="DjlA_N"/>
</dbReference>
<gene>
    <name evidence="2" type="ORF">SAMN04488011_102404</name>
</gene>
<dbReference type="Gene3D" id="1.10.3680.10">
    <property type="entry name" value="TerB-like"/>
    <property type="match status" value="1"/>
</dbReference>
<evidence type="ECO:0000313" key="3">
    <source>
        <dbReference type="Proteomes" id="UP000199372"/>
    </source>
</evidence>
<sequence length="157" mass="17294">MGLAFVQHAPISIRMFADLLKRMTAPEPAPLADSDSRLALAALLVRLARADGDYAAAEIARIDRTLAHRYGLTDEAAQSLRAEAETLESEAPDTVRFTRAIKDSVAYEDRLAVVEALWGVVLADGRRDEDENALMRMVAPMLGVNDRDSNMARKRVE</sequence>
<evidence type="ECO:0000259" key="1">
    <source>
        <dbReference type="Pfam" id="PF05099"/>
    </source>
</evidence>
<dbReference type="CDD" id="cd07313">
    <property type="entry name" value="terB_like_2"/>
    <property type="match status" value="1"/>
</dbReference>
<dbReference type="Proteomes" id="UP000199372">
    <property type="component" value="Unassembled WGS sequence"/>
</dbReference>
<organism evidence="2 3">
    <name type="scientific">Palleronia pelagia</name>
    <dbReference type="NCBI Taxonomy" id="387096"/>
    <lineage>
        <taxon>Bacteria</taxon>
        <taxon>Pseudomonadati</taxon>
        <taxon>Pseudomonadota</taxon>
        <taxon>Alphaproteobacteria</taxon>
        <taxon>Rhodobacterales</taxon>
        <taxon>Roseobacteraceae</taxon>
        <taxon>Palleronia</taxon>
    </lineage>
</organism>
<dbReference type="InterPro" id="IPR029024">
    <property type="entry name" value="TerB-like"/>
</dbReference>
<dbReference type="SUPFAM" id="SSF158682">
    <property type="entry name" value="TerB-like"/>
    <property type="match status" value="1"/>
</dbReference>